<dbReference type="Proteomes" id="UP000192652">
    <property type="component" value="Unassembled WGS sequence"/>
</dbReference>
<comment type="caution">
    <text evidence="1">The sequence shown here is derived from an EMBL/GenBank/DDBJ whole genome shotgun (WGS) entry which is preliminary data.</text>
</comment>
<name>A0ABX3PD78_9HYPH</name>
<evidence type="ECO:0000313" key="1">
    <source>
        <dbReference type="EMBL" id="OQP86027.1"/>
    </source>
</evidence>
<organism evidence="1 2">
    <name type="scientific">Xaviernesmea rhizosphaerae</name>
    <dbReference type="NCBI Taxonomy" id="1672749"/>
    <lineage>
        <taxon>Bacteria</taxon>
        <taxon>Pseudomonadati</taxon>
        <taxon>Pseudomonadota</taxon>
        <taxon>Alphaproteobacteria</taxon>
        <taxon>Hyphomicrobiales</taxon>
        <taxon>Rhizobiaceae</taxon>
        <taxon>Rhizobium/Agrobacterium group</taxon>
        <taxon>Xaviernesmea</taxon>
    </lineage>
</organism>
<dbReference type="EMBL" id="MSPX01000010">
    <property type="protein sequence ID" value="OQP86027.1"/>
    <property type="molecule type" value="Genomic_DNA"/>
</dbReference>
<gene>
    <name evidence="1" type="ORF">BTR14_13165</name>
</gene>
<accession>A0ABX3PD78</accession>
<sequence>MEATIPLDDREPQEAAATREAALGWAMTHQPTRQAYRRCTGEDAGPTLDRYREWVEENLTGSI</sequence>
<protein>
    <submittedName>
        <fullName evidence="1">Uncharacterized protein</fullName>
    </submittedName>
</protein>
<keyword evidence="2" id="KW-1185">Reference proteome</keyword>
<proteinExistence type="predicted"/>
<reference evidence="1 2" key="1">
    <citation type="journal article" date="2017" name="Antonie Van Leeuwenhoek">
        <title>Rhizobium rhizosphaerae sp. nov., a novel species isolated from rice rhizosphere.</title>
        <authorList>
            <person name="Zhao J.J."/>
            <person name="Zhang J."/>
            <person name="Zhang R.J."/>
            <person name="Zhang C.W."/>
            <person name="Yin H.Q."/>
            <person name="Zhang X.X."/>
        </authorList>
    </citation>
    <scope>NUCLEOTIDE SEQUENCE [LARGE SCALE GENOMIC DNA]</scope>
    <source>
        <strain evidence="1 2">RD15</strain>
    </source>
</reference>
<evidence type="ECO:0000313" key="2">
    <source>
        <dbReference type="Proteomes" id="UP000192652"/>
    </source>
</evidence>